<gene>
    <name evidence="1" type="ORF">ENSA5_70080</name>
</gene>
<organism evidence="1 2">
    <name type="scientific">Enhygromyxa salina</name>
    <dbReference type="NCBI Taxonomy" id="215803"/>
    <lineage>
        <taxon>Bacteria</taxon>
        <taxon>Pseudomonadati</taxon>
        <taxon>Myxococcota</taxon>
        <taxon>Polyangia</taxon>
        <taxon>Nannocystales</taxon>
        <taxon>Nannocystaceae</taxon>
        <taxon>Enhygromyxa</taxon>
    </lineage>
</organism>
<accession>A0A2S9XB21</accession>
<evidence type="ECO:0008006" key="3">
    <source>
        <dbReference type="Google" id="ProtNLM"/>
    </source>
</evidence>
<dbReference type="NCBIfam" id="NF047593">
    <property type="entry name" value="IS66_ISAeme5_TnpA"/>
    <property type="match status" value="1"/>
</dbReference>
<dbReference type="EMBL" id="PVNK01000311">
    <property type="protein sequence ID" value="PRP89901.1"/>
    <property type="molecule type" value="Genomic_DNA"/>
</dbReference>
<comment type="caution">
    <text evidence="1">The sequence shown here is derived from an EMBL/GenBank/DDBJ whole genome shotgun (WGS) entry which is preliminary data.</text>
</comment>
<name>A0A2S9XB21_9BACT</name>
<dbReference type="Proteomes" id="UP000237968">
    <property type="component" value="Unassembled WGS sequence"/>
</dbReference>
<sequence length="159" mass="17734">MAPIDRESGRPSQVMAPKNLLEARLVQLRDGRWTKAYARLVLDAVERSGDSVSAFARLHGLSAKKIFWWRSQLENDDPPADSEHNFVPVALTRKNFLFAGSYAGAERAAVVYTILRCCRLAGVDPVEYLTEVLPVLARKIKRVDVAQLMPAAWARSRAA</sequence>
<reference evidence="1 2" key="1">
    <citation type="submission" date="2018-03" db="EMBL/GenBank/DDBJ databases">
        <title>Draft Genome Sequences of the Obligatory Marine Myxobacteria Enhygromyxa salina SWB005.</title>
        <authorList>
            <person name="Poehlein A."/>
            <person name="Moghaddam J.A."/>
            <person name="Harms H."/>
            <person name="Alanjari M."/>
            <person name="Koenig G.M."/>
            <person name="Daniel R."/>
            <person name="Schaeberle T.F."/>
        </authorList>
    </citation>
    <scope>NUCLEOTIDE SEQUENCE [LARGE SCALE GENOMIC DNA]</scope>
    <source>
        <strain evidence="1 2">SWB005</strain>
    </source>
</reference>
<evidence type="ECO:0000313" key="2">
    <source>
        <dbReference type="Proteomes" id="UP000237968"/>
    </source>
</evidence>
<keyword evidence="2" id="KW-1185">Reference proteome</keyword>
<dbReference type="AlphaFoldDB" id="A0A2S9XB21"/>
<proteinExistence type="predicted"/>
<protein>
    <recommendedName>
        <fullName evidence="3">Transposase IS66 family protein</fullName>
    </recommendedName>
</protein>
<evidence type="ECO:0000313" key="1">
    <source>
        <dbReference type="EMBL" id="PRP89901.1"/>
    </source>
</evidence>